<evidence type="ECO:0000259" key="2">
    <source>
        <dbReference type="PROSITE" id="PS50887"/>
    </source>
</evidence>
<dbReference type="PANTHER" id="PTHR45138">
    <property type="entry name" value="REGULATORY COMPONENTS OF SENSORY TRANSDUCTION SYSTEM"/>
    <property type="match status" value="1"/>
</dbReference>
<feature type="transmembrane region" description="Helical" evidence="1">
    <location>
        <begin position="102"/>
        <end position="121"/>
    </location>
</feature>
<keyword evidence="4" id="KW-1185">Reference proteome</keyword>
<evidence type="ECO:0000256" key="1">
    <source>
        <dbReference type="SAM" id="Phobius"/>
    </source>
</evidence>
<name>A0A7X3JY39_9BACL</name>
<keyword evidence="1" id="KW-0812">Transmembrane</keyword>
<comment type="caution">
    <text evidence="3">The sequence shown here is derived from an EMBL/GenBank/DDBJ whole genome shotgun (WGS) entry which is preliminary data.</text>
</comment>
<dbReference type="PANTHER" id="PTHR45138:SF9">
    <property type="entry name" value="DIGUANYLATE CYCLASE DGCM-RELATED"/>
    <property type="match status" value="1"/>
</dbReference>
<sequence>MWNAPIEAWGPDTATSMILVILALMLFISGRLYYTRRKKAYFSMTLSIILMLIHNMLRLYWQATGGLNDLTGFFDDLLQAVSFVLVNLGIYQLYNPTKRRQYIYFCGLIVLALGVSVFHFYPTTSGNAQQAALLADLPINLYMFVLIFVCAYMITPMVGQQGKFQTIMTLFFAKQTAHTINTYMFAGEHKWLTLAEWFLPIGYICILFLLLFDRIVELMQAIYQSSITDGLTKVYTRKYFDKRVAQYIRLNKKVAVLFSDIDNFKKLNDTKGHHMGDEMLKQVALIMQQEAEDSGIVGRYGGEELVVLITDPDTSPAKLAENIRRRIEEETIVTVSMGYSSFKKGNTAQQLVKQADEAMYKAKKTGKNKVVRFGA</sequence>
<accession>A0A7X3JY39</accession>
<dbReference type="InterPro" id="IPR043128">
    <property type="entry name" value="Rev_trsase/Diguanyl_cyclase"/>
</dbReference>
<dbReference type="GO" id="GO:1902201">
    <property type="term" value="P:negative regulation of bacterial-type flagellum-dependent cell motility"/>
    <property type="evidence" value="ECO:0007669"/>
    <property type="project" value="TreeGrafter"/>
</dbReference>
<feature type="transmembrane region" description="Helical" evidence="1">
    <location>
        <begin position="141"/>
        <end position="159"/>
    </location>
</feature>
<dbReference type="SMART" id="SM00267">
    <property type="entry name" value="GGDEF"/>
    <property type="match status" value="1"/>
</dbReference>
<evidence type="ECO:0000313" key="3">
    <source>
        <dbReference type="EMBL" id="MVO98554.1"/>
    </source>
</evidence>
<gene>
    <name evidence="3" type="ORF">EDM21_03225</name>
</gene>
<keyword evidence="1" id="KW-0472">Membrane</keyword>
<reference evidence="3 4" key="1">
    <citation type="journal article" date="2019" name="Microorganisms">
        <title>Paenibacillus lutrae sp. nov., A Chitinolytic Species Isolated from A River Otter in Castril Natural Park, Granada, Spain.</title>
        <authorList>
            <person name="Rodriguez M."/>
            <person name="Reina J.C."/>
            <person name="Bejar V."/>
            <person name="Llamas I."/>
        </authorList>
    </citation>
    <scope>NUCLEOTIDE SEQUENCE [LARGE SCALE GENOMIC DNA]</scope>
    <source>
        <strain evidence="3 4">N10</strain>
    </source>
</reference>
<dbReference type="GO" id="GO:0052621">
    <property type="term" value="F:diguanylate cyclase activity"/>
    <property type="evidence" value="ECO:0007669"/>
    <property type="project" value="TreeGrafter"/>
</dbReference>
<dbReference type="InterPro" id="IPR029787">
    <property type="entry name" value="Nucleotide_cyclase"/>
</dbReference>
<dbReference type="Pfam" id="PF00990">
    <property type="entry name" value="GGDEF"/>
    <property type="match status" value="1"/>
</dbReference>
<dbReference type="InterPro" id="IPR000160">
    <property type="entry name" value="GGDEF_dom"/>
</dbReference>
<dbReference type="FunFam" id="3.30.70.270:FF:000001">
    <property type="entry name" value="Diguanylate cyclase domain protein"/>
    <property type="match status" value="1"/>
</dbReference>
<dbReference type="Gene3D" id="3.30.70.270">
    <property type="match status" value="1"/>
</dbReference>
<dbReference type="AlphaFoldDB" id="A0A7X3JY39"/>
<dbReference type="GO" id="GO:0005886">
    <property type="term" value="C:plasma membrane"/>
    <property type="evidence" value="ECO:0007669"/>
    <property type="project" value="TreeGrafter"/>
</dbReference>
<dbReference type="PROSITE" id="PS50887">
    <property type="entry name" value="GGDEF"/>
    <property type="match status" value="1"/>
</dbReference>
<proteinExistence type="predicted"/>
<dbReference type="EMBL" id="RHLK01000002">
    <property type="protein sequence ID" value="MVO98554.1"/>
    <property type="molecule type" value="Genomic_DNA"/>
</dbReference>
<feature type="transmembrane region" description="Helical" evidence="1">
    <location>
        <begin position="197"/>
        <end position="216"/>
    </location>
</feature>
<dbReference type="CDD" id="cd01949">
    <property type="entry name" value="GGDEF"/>
    <property type="match status" value="1"/>
</dbReference>
<feature type="domain" description="GGDEF" evidence="2">
    <location>
        <begin position="252"/>
        <end position="375"/>
    </location>
</feature>
<protein>
    <submittedName>
        <fullName evidence="3">Diguanylate cyclase</fullName>
    </submittedName>
</protein>
<organism evidence="3 4">
    <name type="scientific">Paenibacillus lutrae</name>
    <dbReference type="NCBI Taxonomy" id="2078573"/>
    <lineage>
        <taxon>Bacteria</taxon>
        <taxon>Bacillati</taxon>
        <taxon>Bacillota</taxon>
        <taxon>Bacilli</taxon>
        <taxon>Bacillales</taxon>
        <taxon>Paenibacillaceae</taxon>
        <taxon>Paenibacillus</taxon>
    </lineage>
</organism>
<dbReference type="Proteomes" id="UP000490800">
    <property type="component" value="Unassembled WGS sequence"/>
</dbReference>
<feature type="transmembrane region" description="Helical" evidence="1">
    <location>
        <begin position="14"/>
        <end position="33"/>
    </location>
</feature>
<dbReference type="OrthoDB" id="9759607at2"/>
<dbReference type="RefSeq" id="WP_157333765.1">
    <property type="nucleotide sequence ID" value="NZ_RHLK01000002.1"/>
</dbReference>
<feature type="transmembrane region" description="Helical" evidence="1">
    <location>
        <begin position="77"/>
        <end position="95"/>
    </location>
</feature>
<feature type="transmembrane region" description="Helical" evidence="1">
    <location>
        <begin position="40"/>
        <end position="57"/>
    </location>
</feature>
<dbReference type="SUPFAM" id="SSF55073">
    <property type="entry name" value="Nucleotide cyclase"/>
    <property type="match status" value="1"/>
</dbReference>
<dbReference type="InterPro" id="IPR050469">
    <property type="entry name" value="Diguanylate_Cyclase"/>
</dbReference>
<evidence type="ECO:0000313" key="4">
    <source>
        <dbReference type="Proteomes" id="UP000490800"/>
    </source>
</evidence>
<dbReference type="GO" id="GO:0043709">
    <property type="term" value="P:cell adhesion involved in single-species biofilm formation"/>
    <property type="evidence" value="ECO:0007669"/>
    <property type="project" value="TreeGrafter"/>
</dbReference>
<keyword evidence="1" id="KW-1133">Transmembrane helix</keyword>
<dbReference type="NCBIfam" id="TIGR00254">
    <property type="entry name" value="GGDEF"/>
    <property type="match status" value="1"/>
</dbReference>